<dbReference type="Proteomes" id="UP000680304">
    <property type="component" value="Unassembled WGS sequence"/>
</dbReference>
<gene>
    <name evidence="1" type="ORF">PACILC2_45290</name>
</gene>
<evidence type="ECO:0000313" key="2">
    <source>
        <dbReference type="Proteomes" id="UP000680304"/>
    </source>
</evidence>
<name>A0ABQ4NCL7_9BACL</name>
<dbReference type="SUPFAM" id="SSF52172">
    <property type="entry name" value="CheY-like"/>
    <property type="match status" value="1"/>
</dbReference>
<evidence type="ECO:0000313" key="1">
    <source>
        <dbReference type="EMBL" id="GIQ65961.1"/>
    </source>
</evidence>
<proteinExistence type="predicted"/>
<reference evidence="1 2" key="1">
    <citation type="submission" date="2021-04" db="EMBL/GenBank/DDBJ databases">
        <title>Draft genome sequence of Paenibacillus cisolokensis, LC2-13A.</title>
        <authorList>
            <person name="Uke A."/>
            <person name="Chhe C."/>
            <person name="Baramee S."/>
            <person name="Kosugi A."/>
        </authorList>
    </citation>
    <scope>NUCLEOTIDE SEQUENCE [LARGE SCALE GENOMIC DNA]</scope>
    <source>
        <strain evidence="1 2">LC2-13A</strain>
    </source>
</reference>
<evidence type="ECO:0008006" key="3">
    <source>
        <dbReference type="Google" id="ProtNLM"/>
    </source>
</evidence>
<keyword evidence="2" id="KW-1185">Reference proteome</keyword>
<protein>
    <recommendedName>
        <fullName evidence="3">Response regulatory domain-containing protein</fullName>
    </recommendedName>
</protein>
<comment type="caution">
    <text evidence="1">The sequence shown here is derived from an EMBL/GenBank/DDBJ whole genome shotgun (WGS) entry which is preliminary data.</text>
</comment>
<accession>A0ABQ4NCL7</accession>
<sequence length="82" mass="9370">MDYNGDEERRARETLRNHLIIKGCHVIEESDGISRLNQAVTSVLDLIELEPPYPEWTDGVFAAHLRKYKAPPILMLSIHTAN</sequence>
<dbReference type="EMBL" id="BOVJ01000159">
    <property type="protein sequence ID" value="GIQ65961.1"/>
    <property type="molecule type" value="Genomic_DNA"/>
</dbReference>
<organism evidence="1 2">
    <name type="scientific">Paenibacillus cisolokensis</name>
    <dbReference type="NCBI Taxonomy" id="1658519"/>
    <lineage>
        <taxon>Bacteria</taxon>
        <taxon>Bacillati</taxon>
        <taxon>Bacillota</taxon>
        <taxon>Bacilli</taxon>
        <taxon>Bacillales</taxon>
        <taxon>Paenibacillaceae</taxon>
        <taxon>Paenibacillus</taxon>
    </lineage>
</organism>
<dbReference type="InterPro" id="IPR011006">
    <property type="entry name" value="CheY-like_superfamily"/>
</dbReference>